<protein>
    <submittedName>
        <fullName evidence="4">Phosphatase PAP2 family protein</fullName>
    </submittedName>
</protein>
<dbReference type="InterPro" id="IPR001011">
    <property type="entry name" value="Acid_Pase_classA_bac"/>
</dbReference>
<dbReference type="Proteomes" id="UP001597492">
    <property type="component" value="Unassembled WGS sequence"/>
</dbReference>
<dbReference type="SUPFAM" id="SSF48317">
    <property type="entry name" value="Acid phosphatase/Vanadium-dependent haloperoxidase"/>
    <property type="match status" value="1"/>
</dbReference>
<evidence type="ECO:0000256" key="1">
    <source>
        <dbReference type="SAM" id="MobiDB-lite"/>
    </source>
</evidence>
<reference evidence="5" key="1">
    <citation type="journal article" date="2019" name="Int. J. Syst. Evol. Microbiol.">
        <title>The Global Catalogue of Microorganisms (GCM) 10K type strain sequencing project: providing services to taxonomists for standard genome sequencing and annotation.</title>
        <authorList>
            <consortium name="The Broad Institute Genomics Platform"/>
            <consortium name="The Broad Institute Genome Sequencing Center for Infectious Disease"/>
            <person name="Wu L."/>
            <person name="Ma J."/>
        </authorList>
    </citation>
    <scope>NUCLEOTIDE SEQUENCE [LARGE SCALE GENOMIC DNA]</scope>
    <source>
        <strain evidence="5">TISTR 1514</strain>
    </source>
</reference>
<feature type="transmembrane region" description="Helical" evidence="2">
    <location>
        <begin position="373"/>
        <end position="394"/>
    </location>
</feature>
<evidence type="ECO:0000313" key="5">
    <source>
        <dbReference type="Proteomes" id="UP001597492"/>
    </source>
</evidence>
<feature type="region of interest" description="Disordered" evidence="1">
    <location>
        <begin position="289"/>
        <end position="363"/>
    </location>
</feature>
<dbReference type="Pfam" id="PF01569">
    <property type="entry name" value="PAP2"/>
    <property type="match status" value="1"/>
</dbReference>
<evidence type="ECO:0000256" key="2">
    <source>
        <dbReference type="SAM" id="Phobius"/>
    </source>
</evidence>
<name>A0ABW5UYG0_9MICO</name>
<gene>
    <name evidence="4" type="ORF">ACFSW7_07750</name>
</gene>
<dbReference type="InterPro" id="IPR000326">
    <property type="entry name" value="PAP2/HPO"/>
</dbReference>
<accession>A0ABW5UYG0</accession>
<organism evidence="4 5">
    <name type="scientific">Gulosibacter faecalis</name>
    <dbReference type="NCBI Taxonomy" id="272240"/>
    <lineage>
        <taxon>Bacteria</taxon>
        <taxon>Bacillati</taxon>
        <taxon>Actinomycetota</taxon>
        <taxon>Actinomycetes</taxon>
        <taxon>Micrococcales</taxon>
        <taxon>Microbacteriaceae</taxon>
        <taxon>Gulosibacter</taxon>
    </lineage>
</organism>
<dbReference type="PRINTS" id="PR00483">
    <property type="entry name" value="BACPHPHTASE"/>
</dbReference>
<dbReference type="EMBL" id="JBHUNE010000006">
    <property type="protein sequence ID" value="MFD2758270.1"/>
    <property type="molecule type" value="Genomic_DNA"/>
</dbReference>
<keyword evidence="2" id="KW-0472">Membrane</keyword>
<keyword evidence="2" id="KW-0812">Transmembrane</keyword>
<dbReference type="RefSeq" id="WP_019619625.1">
    <property type="nucleotide sequence ID" value="NZ_JBHUNE010000006.1"/>
</dbReference>
<comment type="caution">
    <text evidence="4">The sequence shown here is derived from an EMBL/GenBank/DDBJ whole genome shotgun (WGS) entry which is preliminary data.</text>
</comment>
<dbReference type="Gene3D" id="1.20.144.10">
    <property type="entry name" value="Phosphatidic acid phosphatase type 2/haloperoxidase"/>
    <property type="match status" value="1"/>
</dbReference>
<proteinExistence type="predicted"/>
<feature type="compositionally biased region" description="Low complexity" evidence="1">
    <location>
        <begin position="299"/>
        <end position="355"/>
    </location>
</feature>
<keyword evidence="2" id="KW-1133">Transmembrane helix</keyword>
<feature type="domain" description="Phosphatidic acid phosphatase type 2/haloperoxidase" evidence="3">
    <location>
        <begin position="43"/>
        <end position="152"/>
    </location>
</feature>
<evidence type="ECO:0000259" key="3">
    <source>
        <dbReference type="Pfam" id="PF01569"/>
    </source>
</evidence>
<evidence type="ECO:0000313" key="4">
    <source>
        <dbReference type="EMBL" id="MFD2758270.1"/>
    </source>
</evidence>
<dbReference type="InterPro" id="IPR036938">
    <property type="entry name" value="PAP2/HPO_sf"/>
</dbReference>
<sequence>MSLTMADGLGENLGAIYLSAMEAGELPKTQALLAKDGGRIGASASTNPPKNYFDYDRPDIQLNTVDGELVTSVEAGGQLTLVDREGGDAWGSTSGAFPSGHTSQAYWQGTALATLLPELAPQILARTAEAGNNRIVMGAHWALDVIGGRMMGQKIVQLRLADPEFAALMDEAAAELRSVLEAGCGDTLENCIANDTPYLSTDDALAYYEDKLSYDFPLTGSTGAEIVVPEGAESLLSTSHPDLTAEQRREVLALTAIDSGHPLDAGEEESWQRLNLVAAMNAEVTVNEEGSISIDGDGASETPAPTETPEPSETQEPSETPAETDAPVESTDSATSTPDATETATETTTATETPTVDASNDTDALATTGANDAALWGGGLIGVTLAALGVALVVRRRRAAVARLEWGE</sequence>
<keyword evidence="5" id="KW-1185">Reference proteome</keyword>